<dbReference type="AlphaFoldDB" id="A0A839UXQ2"/>
<evidence type="ECO:0000256" key="7">
    <source>
        <dbReference type="ARBA" id="ARBA00055029"/>
    </source>
</evidence>
<dbReference type="GO" id="GO:0106350">
    <property type="term" value="F:all-trans-octaprenyl-diphosphate synthase activity"/>
    <property type="evidence" value="ECO:0007669"/>
    <property type="project" value="UniProtKB-EC"/>
</dbReference>
<evidence type="ECO:0000256" key="8">
    <source>
        <dbReference type="ARBA" id="ARBA00066511"/>
    </source>
</evidence>
<evidence type="ECO:0000256" key="1">
    <source>
        <dbReference type="ARBA" id="ARBA00001946"/>
    </source>
</evidence>
<evidence type="ECO:0000256" key="5">
    <source>
        <dbReference type="ARBA" id="ARBA00022842"/>
    </source>
</evidence>
<keyword evidence="4" id="KW-0479">Metal-binding</keyword>
<dbReference type="Gene3D" id="1.10.600.10">
    <property type="entry name" value="Farnesyl Diphosphate Synthase"/>
    <property type="match status" value="1"/>
</dbReference>
<dbReference type="Proteomes" id="UP000559987">
    <property type="component" value="Unassembled WGS sequence"/>
</dbReference>
<dbReference type="GO" id="GO:0046872">
    <property type="term" value="F:metal ion binding"/>
    <property type="evidence" value="ECO:0007669"/>
    <property type="project" value="UniProtKB-KW"/>
</dbReference>
<dbReference type="InterPro" id="IPR033749">
    <property type="entry name" value="Polyprenyl_synt_CS"/>
</dbReference>
<gene>
    <name evidence="13" type="ORF">FHS30_003322</name>
</gene>
<evidence type="ECO:0000256" key="3">
    <source>
        <dbReference type="ARBA" id="ARBA00022679"/>
    </source>
</evidence>
<dbReference type="SFLD" id="SFLDS00005">
    <property type="entry name" value="Isoprenoid_Synthase_Type_I"/>
    <property type="match status" value="1"/>
</dbReference>
<comment type="function">
    <text evidence="7">Supplies octaprenyl diphosphate, the precursor for the side chain of the isoprenoid quinones ubiquinone and menaquinone.</text>
</comment>
<evidence type="ECO:0000256" key="10">
    <source>
        <dbReference type="ARBA" id="ARBA00079637"/>
    </source>
</evidence>
<organism evidence="13 14">
    <name type="scientific">Simiduia aestuariiviva</name>
    <dbReference type="NCBI Taxonomy" id="1510459"/>
    <lineage>
        <taxon>Bacteria</taxon>
        <taxon>Pseudomonadati</taxon>
        <taxon>Pseudomonadota</taxon>
        <taxon>Gammaproteobacteria</taxon>
        <taxon>Cellvibrionales</taxon>
        <taxon>Cellvibrionaceae</taxon>
        <taxon>Simiduia</taxon>
    </lineage>
</organism>
<evidence type="ECO:0000256" key="6">
    <source>
        <dbReference type="ARBA" id="ARBA00051506"/>
    </source>
</evidence>
<sequence>MLSFHKAVASDFEQVNQLIVDQLHSNVGLVENIGHYLVEAGGKRLRPLLVLLCANALGYKKEARLELAAIIEFIHTATLLHDDVVDVSALRRGRPTANAQWGNAPSVLVGDFLYSRAFQMMVRIGDMDIMGILADTTNTISEGEVQQLVNAKNPDISEADYYTVIHKKTAALFEAACETAAVLAGANASMRTALRAYGYHLGLAFQLVDDALDYQGDAATLGKNVGDDLAEGKPTLPLLRAMQVGTPDQADVVANALRAGDATQLNAIVAIVETTGGATYTLDAARTQAQQAIAQLAELPDSDYKRALVTLANFSVDRDH</sequence>
<evidence type="ECO:0000256" key="4">
    <source>
        <dbReference type="ARBA" id="ARBA00022723"/>
    </source>
</evidence>
<dbReference type="SUPFAM" id="SSF48576">
    <property type="entry name" value="Terpenoid synthases"/>
    <property type="match status" value="1"/>
</dbReference>
<evidence type="ECO:0000313" key="13">
    <source>
        <dbReference type="EMBL" id="MBB3170105.1"/>
    </source>
</evidence>
<keyword evidence="5" id="KW-0460">Magnesium</keyword>
<dbReference type="InterPro" id="IPR000092">
    <property type="entry name" value="Polyprenyl_synt"/>
</dbReference>
<dbReference type="CDD" id="cd00685">
    <property type="entry name" value="Trans_IPPS_HT"/>
    <property type="match status" value="1"/>
</dbReference>
<name>A0A839UXQ2_9GAMM</name>
<accession>A0A839UXQ2</accession>
<reference evidence="13 14" key="1">
    <citation type="submission" date="2020-08" db="EMBL/GenBank/DDBJ databases">
        <title>Genomic Encyclopedia of Type Strains, Phase III (KMG-III): the genomes of soil and plant-associated and newly described type strains.</title>
        <authorList>
            <person name="Whitman W."/>
        </authorList>
    </citation>
    <scope>NUCLEOTIDE SEQUENCE [LARGE SCALE GENOMIC DNA]</scope>
    <source>
        <strain evidence="13 14">CECT 8571</strain>
    </source>
</reference>
<comment type="similarity">
    <text evidence="2 12">Belongs to the FPP/GGPP synthase family.</text>
</comment>
<keyword evidence="3 12" id="KW-0808">Transferase</keyword>
<comment type="cofactor">
    <cofactor evidence="1">
        <name>Mg(2+)</name>
        <dbReference type="ChEBI" id="CHEBI:18420"/>
    </cofactor>
</comment>
<evidence type="ECO:0000313" key="14">
    <source>
        <dbReference type="Proteomes" id="UP000559987"/>
    </source>
</evidence>
<dbReference type="Pfam" id="PF00348">
    <property type="entry name" value="polyprenyl_synt"/>
    <property type="match status" value="1"/>
</dbReference>
<dbReference type="PANTHER" id="PTHR12001:SF69">
    <property type="entry name" value="ALL TRANS-POLYPRENYL-DIPHOSPHATE SYNTHASE PDSS1"/>
    <property type="match status" value="1"/>
</dbReference>
<dbReference type="PROSITE" id="PS00723">
    <property type="entry name" value="POLYPRENYL_SYNTHASE_1"/>
    <property type="match status" value="1"/>
</dbReference>
<comment type="caution">
    <text evidence="13">The sequence shown here is derived from an EMBL/GenBank/DDBJ whole genome shotgun (WGS) entry which is preliminary data.</text>
</comment>
<dbReference type="FunFam" id="1.10.600.10:FF:000002">
    <property type="entry name" value="Octaprenyl diphosphate synthase"/>
    <property type="match status" value="1"/>
</dbReference>
<dbReference type="GO" id="GO:0008299">
    <property type="term" value="P:isoprenoid biosynthetic process"/>
    <property type="evidence" value="ECO:0007669"/>
    <property type="project" value="InterPro"/>
</dbReference>
<dbReference type="EMBL" id="JACHXZ010000005">
    <property type="protein sequence ID" value="MBB3170105.1"/>
    <property type="molecule type" value="Genomic_DNA"/>
</dbReference>
<keyword evidence="14" id="KW-1185">Reference proteome</keyword>
<dbReference type="EC" id="2.5.1.90" evidence="8"/>
<evidence type="ECO:0000256" key="9">
    <source>
        <dbReference type="ARBA" id="ARBA00072473"/>
    </source>
</evidence>
<proteinExistence type="inferred from homology"/>
<evidence type="ECO:0000256" key="12">
    <source>
        <dbReference type="RuleBase" id="RU004466"/>
    </source>
</evidence>
<dbReference type="RefSeq" id="WP_183911601.1">
    <property type="nucleotide sequence ID" value="NZ_JACHXZ010000005.1"/>
</dbReference>
<comment type="catalytic activity">
    <reaction evidence="6">
        <text>5 isopentenyl diphosphate + (2E,6E)-farnesyl diphosphate = all-trans-octaprenyl diphosphate + 5 diphosphate</text>
        <dbReference type="Rhea" id="RHEA:27798"/>
        <dbReference type="ChEBI" id="CHEBI:33019"/>
        <dbReference type="ChEBI" id="CHEBI:57711"/>
        <dbReference type="ChEBI" id="CHEBI:128769"/>
        <dbReference type="ChEBI" id="CHEBI:175763"/>
        <dbReference type="EC" id="2.5.1.90"/>
    </reaction>
</comment>
<dbReference type="PANTHER" id="PTHR12001">
    <property type="entry name" value="GERANYLGERANYL PYROPHOSPHATE SYNTHASE"/>
    <property type="match status" value="1"/>
</dbReference>
<protein>
    <recommendedName>
        <fullName evidence="9">Octaprenyl diphosphate synthase</fullName>
        <ecNumber evidence="8">2.5.1.90</ecNumber>
    </recommendedName>
    <alternativeName>
        <fullName evidence="11">All-trans-octaprenyl-diphosphate synthase</fullName>
    </alternativeName>
    <alternativeName>
        <fullName evidence="10">Octaprenyl pyrophosphate synthase</fullName>
    </alternativeName>
</protein>
<dbReference type="InterPro" id="IPR008949">
    <property type="entry name" value="Isoprenoid_synthase_dom_sf"/>
</dbReference>
<evidence type="ECO:0000256" key="11">
    <source>
        <dbReference type="ARBA" id="ARBA00083124"/>
    </source>
</evidence>
<evidence type="ECO:0000256" key="2">
    <source>
        <dbReference type="ARBA" id="ARBA00006706"/>
    </source>
</evidence>